<protein>
    <submittedName>
        <fullName evidence="1">DUF4317 domain-containing protein</fullName>
    </submittedName>
</protein>
<dbReference type="AlphaFoldDB" id="A0A8J6J3H4"/>
<evidence type="ECO:0000313" key="1">
    <source>
        <dbReference type="EMBL" id="MBC5716915.1"/>
    </source>
</evidence>
<gene>
    <name evidence="1" type="ORF">H8S55_06250</name>
</gene>
<name>A0A8J6J3H4_9FIRM</name>
<dbReference type="EMBL" id="JACOPN010000003">
    <property type="protein sequence ID" value="MBC5716915.1"/>
    <property type="molecule type" value="Genomic_DNA"/>
</dbReference>
<accession>A0A8J6J3H4</accession>
<sequence>MNLKEVSELRRRFRMDRNAISRIYGCFVNSSREIVSYIDEAMGILPQDEAEKYLNLLKKALSGKLGKNLIDIIFSTEQVADSDEHRLLIALRDSELKDGEIREEFYQKIINSLDLGDSNYLILLAYDTYDVPCKNKNDEMDADASDAVFSYVVCCVCPVKECKAELGFFPGDNEFHSCAGQIVAAPELGFLFPAFDDRAANIYNALFYSRKTDEIHQEVIDSVFHTTAPMSAAEQKEAFQNALSEALGDACNMELVQSIHDRLRDQIEQHKESHDPEPLELSVSDAAAILRDNGVEEEKILAFRDNCFAQFGDGATLNPANLIDSSRFEVKTADATISLDPEHSYLVETRIIDGRKYLLIPADEDIEVNGFGVRVKGE</sequence>
<keyword evidence="2" id="KW-1185">Reference proteome</keyword>
<dbReference type="InterPro" id="IPR025466">
    <property type="entry name" value="DUF4317"/>
</dbReference>
<organism evidence="1 2">
    <name type="scientific">Flintibacter faecis</name>
    <dbReference type="NCBI Taxonomy" id="2763047"/>
    <lineage>
        <taxon>Bacteria</taxon>
        <taxon>Bacillati</taxon>
        <taxon>Bacillota</taxon>
        <taxon>Clostridia</taxon>
        <taxon>Eubacteriales</taxon>
        <taxon>Flintibacter</taxon>
    </lineage>
</organism>
<reference evidence="1" key="1">
    <citation type="submission" date="2020-08" db="EMBL/GenBank/DDBJ databases">
        <title>Genome public.</title>
        <authorList>
            <person name="Liu C."/>
            <person name="Sun Q."/>
        </authorList>
    </citation>
    <scope>NUCLEOTIDE SEQUENCE</scope>
    <source>
        <strain evidence="1">BX5</strain>
    </source>
</reference>
<dbReference type="Pfam" id="PF14199">
    <property type="entry name" value="DUF4317"/>
    <property type="match status" value="1"/>
</dbReference>
<dbReference type="Proteomes" id="UP000602260">
    <property type="component" value="Unassembled WGS sequence"/>
</dbReference>
<comment type="caution">
    <text evidence="1">The sequence shown here is derived from an EMBL/GenBank/DDBJ whole genome shotgun (WGS) entry which is preliminary data.</text>
</comment>
<dbReference type="RefSeq" id="WP_186878240.1">
    <property type="nucleotide sequence ID" value="NZ_JACOPN010000003.1"/>
</dbReference>
<evidence type="ECO:0000313" key="2">
    <source>
        <dbReference type="Proteomes" id="UP000602260"/>
    </source>
</evidence>
<proteinExistence type="predicted"/>